<comment type="cofactor">
    <cofactor evidence="1">
        <name>Ca(2+)</name>
        <dbReference type="ChEBI" id="CHEBI:29108"/>
    </cofactor>
</comment>
<dbReference type="Gene3D" id="2.150.10.10">
    <property type="entry name" value="Serralysin-like metalloprotease, C-terminal"/>
    <property type="match status" value="2"/>
</dbReference>
<reference evidence="7 8" key="1">
    <citation type="submission" date="2020-08" db="EMBL/GenBank/DDBJ databases">
        <title>Genomic Encyclopedia of Type Strains, Phase IV (KMG-IV): sequencing the most valuable type-strain genomes for metagenomic binning, comparative biology and taxonomic classification.</title>
        <authorList>
            <person name="Goeker M."/>
        </authorList>
    </citation>
    <scope>NUCLEOTIDE SEQUENCE [LARGE SCALE GENOMIC DNA]</scope>
    <source>
        <strain evidence="7 8">DSM 100211</strain>
    </source>
</reference>
<proteinExistence type="predicted"/>
<dbReference type="InterPro" id="IPR011050">
    <property type="entry name" value="Pectin_lyase_fold/virulence"/>
</dbReference>
<dbReference type="SUPFAM" id="SSF51126">
    <property type="entry name" value="Pectin lyase-like"/>
    <property type="match status" value="1"/>
</dbReference>
<evidence type="ECO:0000256" key="5">
    <source>
        <dbReference type="SAM" id="MobiDB-lite"/>
    </source>
</evidence>
<sequence length="800" mass="84032">MATIYIERGTSAAKIESLIKDAAAGSVIQFRAGTYTFEDKVQIARSDITILGAGVGKTNIVVDAKGTKNATAFDIQGGKAIELKAELTTTTVKGSTVELKLSSVAGISKGAILQLQQENDRKWLDSQGNQHVSLSKDPLREMLAEVVAVDAAKGTVTLASKTPYNFEKGKTTISVVNVVKDIELGGFSIKTNLGKADGLSFTNKYYDKYNNASTVEVTSATDVKLHNISLMDNASHGFSFSAVYGITGDRLTTAGSHNKGGEGNGYAFHLKHAFNNTFTNLTDTDMRHSVLFGSWSAEHYNRIGVLYTNRDINFHGSPDDGNTVYVEQAVLSFSSQYAHGGVSPGSPRVHPNATIEANNVKFKYFTGSSSQDKIRGADTGSVLIGNGDIDELTGGKGNDRLSGGTDDDILRGNAGADTFVFARSFDKDTVRDFVKSDKDKIDLSGTGITNLSDLARRQVGSDTVIALGGGDELVLKGVKVGDLGGSQFTFSKALSTGVTITMLGEERGATGTNRNDVIKVAPGYLGDDKLHIVGGAGTDTLQVIKGSGIDLRLLGRLDGVEVVDMTKTPSSGTLTLNKKVATQGDSDYLTVKIDGTGAKLKTTDITDWDLVRIVGTGVLKLDNSGAYLSAGSGAKLNVAGGTGADHVKGGSSKDKILGGSGNDVIQGGGGNDRLEGGSGNDRITGGKGADILTGNSGADRFVFTSAKDSTSSARDTITDFWRSHKDKIDVSAIDARADKSGNQSFKFIGDKAFSGTDGQLRAKKSGDGTMISGDINGDKKADFSTFVDQVVTFKDADFIL</sequence>
<protein>
    <submittedName>
        <fullName evidence="7">Ca2+-binding RTX toxin-like protein</fullName>
    </submittedName>
</protein>
<dbReference type="PRINTS" id="PR00313">
    <property type="entry name" value="CABNDNGRPT"/>
</dbReference>
<dbReference type="PROSITE" id="PS00330">
    <property type="entry name" value="HEMOLYSIN_CALCIUM"/>
    <property type="match status" value="3"/>
</dbReference>
<dbReference type="PANTHER" id="PTHR38340">
    <property type="entry name" value="S-LAYER PROTEIN"/>
    <property type="match status" value="1"/>
</dbReference>
<organism evidence="7 8">
    <name type="scientific">Mycoplana azooxidifex</name>
    <dbReference type="NCBI Taxonomy" id="1636188"/>
    <lineage>
        <taxon>Bacteria</taxon>
        <taxon>Pseudomonadati</taxon>
        <taxon>Pseudomonadota</taxon>
        <taxon>Alphaproteobacteria</taxon>
        <taxon>Hyphomicrobiales</taxon>
        <taxon>Rhizobiaceae</taxon>
        <taxon>Mycoplana</taxon>
    </lineage>
</organism>
<keyword evidence="3" id="KW-0964">Secreted</keyword>
<dbReference type="AlphaFoldDB" id="A0A7W6D443"/>
<feature type="compositionally biased region" description="Gly residues" evidence="5">
    <location>
        <begin position="658"/>
        <end position="679"/>
    </location>
</feature>
<dbReference type="InterPro" id="IPR013858">
    <property type="entry name" value="Peptidase_M10B_C"/>
</dbReference>
<evidence type="ECO:0000313" key="7">
    <source>
        <dbReference type="EMBL" id="MBB3976418.1"/>
    </source>
</evidence>
<dbReference type="SUPFAM" id="SSF51120">
    <property type="entry name" value="beta-Roll"/>
    <property type="match status" value="2"/>
</dbReference>
<keyword evidence="8" id="KW-1185">Reference proteome</keyword>
<evidence type="ECO:0000256" key="2">
    <source>
        <dbReference type="ARBA" id="ARBA00004613"/>
    </source>
</evidence>
<dbReference type="Proteomes" id="UP000574761">
    <property type="component" value="Unassembled WGS sequence"/>
</dbReference>
<dbReference type="RefSeq" id="WP_183801770.1">
    <property type="nucleotide sequence ID" value="NZ_JACIEE010000003.1"/>
</dbReference>
<evidence type="ECO:0000256" key="1">
    <source>
        <dbReference type="ARBA" id="ARBA00001913"/>
    </source>
</evidence>
<accession>A0A7W6D443</accession>
<dbReference type="PANTHER" id="PTHR38340:SF1">
    <property type="entry name" value="S-LAYER PROTEIN"/>
    <property type="match status" value="1"/>
</dbReference>
<comment type="caution">
    <text evidence="7">The sequence shown here is derived from an EMBL/GenBank/DDBJ whole genome shotgun (WGS) entry which is preliminary data.</text>
</comment>
<evidence type="ECO:0000259" key="6">
    <source>
        <dbReference type="Pfam" id="PF08548"/>
    </source>
</evidence>
<dbReference type="GO" id="GO:0005509">
    <property type="term" value="F:calcium ion binding"/>
    <property type="evidence" value="ECO:0007669"/>
    <property type="project" value="InterPro"/>
</dbReference>
<dbReference type="GO" id="GO:0005615">
    <property type="term" value="C:extracellular space"/>
    <property type="evidence" value="ECO:0007669"/>
    <property type="project" value="InterPro"/>
</dbReference>
<dbReference type="EMBL" id="JACIEE010000003">
    <property type="protein sequence ID" value="MBB3976418.1"/>
    <property type="molecule type" value="Genomic_DNA"/>
</dbReference>
<feature type="domain" description="Peptidase M10 serralysin C-terminal" evidence="6">
    <location>
        <begin position="656"/>
        <end position="799"/>
    </location>
</feature>
<keyword evidence="4" id="KW-0677">Repeat</keyword>
<evidence type="ECO:0000256" key="4">
    <source>
        <dbReference type="ARBA" id="ARBA00022737"/>
    </source>
</evidence>
<feature type="region of interest" description="Disordered" evidence="5">
    <location>
        <begin position="649"/>
        <end position="689"/>
    </location>
</feature>
<dbReference type="InterPro" id="IPR011049">
    <property type="entry name" value="Serralysin-like_metalloprot_C"/>
</dbReference>
<dbReference type="Pfam" id="PF08548">
    <property type="entry name" value="Peptidase_M10_C"/>
    <property type="match status" value="1"/>
</dbReference>
<comment type="subcellular location">
    <subcellularLocation>
        <location evidence="2">Secreted</location>
    </subcellularLocation>
</comment>
<gene>
    <name evidence="7" type="ORF">GGQ64_001607</name>
</gene>
<dbReference type="InterPro" id="IPR018511">
    <property type="entry name" value="Hemolysin-typ_Ca-bd_CS"/>
</dbReference>
<dbReference type="InterPro" id="IPR012334">
    <property type="entry name" value="Pectin_lyas_fold"/>
</dbReference>
<name>A0A7W6D443_9HYPH</name>
<dbReference type="InterPro" id="IPR001343">
    <property type="entry name" value="Hemolysn_Ca-bd"/>
</dbReference>
<dbReference type="InterPro" id="IPR050557">
    <property type="entry name" value="RTX_toxin/Mannuronan_C5-epim"/>
</dbReference>
<dbReference type="Gene3D" id="2.160.20.10">
    <property type="entry name" value="Single-stranded right-handed beta-helix, Pectin lyase-like"/>
    <property type="match status" value="1"/>
</dbReference>
<evidence type="ECO:0000256" key="3">
    <source>
        <dbReference type="ARBA" id="ARBA00022525"/>
    </source>
</evidence>
<dbReference type="Pfam" id="PF00353">
    <property type="entry name" value="HemolysinCabind"/>
    <property type="match status" value="2"/>
</dbReference>
<evidence type="ECO:0000313" key="8">
    <source>
        <dbReference type="Proteomes" id="UP000574761"/>
    </source>
</evidence>